<dbReference type="PANTHER" id="PTHR19328:SF53">
    <property type="entry name" value="MEMBRANE PROTEIN"/>
    <property type="match status" value="1"/>
</dbReference>
<protein>
    <submittedName>
        <fullName evidence="4">Glucose/arabinose dehydrogenase</fullName>
    </submittedName>
</protein>
<feature type="signal peptide" evidence="2">
    <location>
        <begin position="1"/>
        <end position="27"/>
    </location>
</feature>
<accession>A0A7Y9T444</accession>
<proteinExistence type="predicted"/>
<feature type="chain" id="PRO_5031016221" evidence="2">
    <location>
        <begin position="28"/>
        <end position="439"/>
    </location>
</feature>
<feature type="domain" description="Pyrroloquinoline quinone-dependent pyranose dehydrogenase beta-propeller" evidence="3">
    <location>
        <begin position="83"/>
        <end position="285"/>
    </location>
</feature>
<sequence>MHSSTPSVLRVLALASMVSILPSSAFAQSGAVITGQAAFADYTQEHPGVRRKITLADLPEPKPDESVDNGPSVVPRPEGAWPVAPAGFKVEMYAQGFTEPRLIRTAPNGDLFLADSKAGQVKVLRGVGADGKATTTEVFATGLDHPFGIAFYPLGEHPKWVYVANTTSVVRFAYKDGDMKASAAPEVIVPVLPGYAQLRGGGHWTRDVAFSQDGKRMFISVGSASNADDPDTHPNEFHRADVLEFSPEGKFVKIFASGIRNCVGEAINPTTGQLWCSTNERDRLGDNLVPDYITSVKEDGFYGWPWYYMGGHQDPRLVGTHPELKNKVITPDVLLQSHFASLEMTFYTGKQFPSSYGGDGFAAEHGSWNRAHRSGYEVIRIPMHDGQATGEYEDFLTGFVTPDGKVWGRPVGVTVAKDGSLFVTDDGSKTIWHVSYTGK</sequence>
<dbReference type="InterPro" id="IPR054539">
    <property type="entry name" value="Beta-prop_PDH"/>
</dbReference>
<comment type="caution">
    <text evidence="4">The sequence shown here is derived from an EMBL/GenBank/DDBJ whole genome shotgun (WGS) entry which is preliminary data.</text>
</comment>
<evidence type="ECO:0000256" key="1">
    <source>
        <dbReference type="SAM" id="MobiDB-lite"/>
    </source>
</evidence>
<evidence type="ECO:0000313" key="4">
    <source>
        <dbReference type="EMBL" id="NYF53052.1"/>
    </source>
</evidence>
<evidence type="ECO:0000313" key="5">
    <source>
        <dbReference type="Proteomes" id="UP000534186"/>
    </source>
</evidence>
<reference evidence="4 5" key="1">
    <citation type="submission" date="2020-07" db="EMBL/GenBank/DDBJ databases">
        <title>Genomic Encyclopedia of Type Strains, Phase IV (KMG-V): Genome sequencing to study the core and pangenomes of soil and plant-associated prokaryotes.</title>
        <authorList>
            <person name="Whitman W."/>
        </authorList>
    </citation>
    <scope>NUCLEOTIDE SEQUENCE [LARGE SCALE GENOMIC DNA]</scope>
    <source>
        <strain evidence="4 5">M8UP30</strain>
    </source>
</reference>
<dbReference type="Pfam" id="PF22807">
    <property type="entry name" value="TrAA12"/>
    <property type="match status" value="2"/>
</dbReference>
<dbReference type="SUPFAM" id="SSF50952">
    <property type="entry name" value="Soluble quinoprotein glucose dehydrogenase"/>
    <property type="match status" value="1"/>
</dbReference>
<evidence type="ECO:0000256" key="2">
    <source>
        <dbReference type="SAM" id="SignalP"/>
    </source>
</evidence>
<dbReference type="PANTHER" id="PTHR19328">
    <property type="entry name" value="HEDGEHOG-INTERACTING PROTEIN"/>
    <property type="match status" value="1"/>
</dbReference>
<dbReference type="InterPro" id="IPR011042">
    <property type="entry name" value="6-blade_b-propeller_TolB-like"/>
</dbReference>
<name>A0A7Y9T444_9BACT</name>
<dbReference type="InterPro" id="IPR011041">
    <property type="entry name" value="Quinoprot_gluc/sorb_DH_b-prop"/>
</dbReference>
<dbReference type="Gene3D" id="2.120.10.30">
    <property type="entry name" value="TolB, C-terminal domain"/>
    <property type="match status" value="1"/>
</dbReference>
<organism evidence="4 5">
    <name type="scientific">Tunturiibacter lichenicola</name>
    <dbReference type="NCBI Taxonomy" id="2051959"/>
    <lineage>
        <taxon>Bacteria</taxon>
        <taxon>Pseudomonadati</taxon>
        <taxon>Acidobacteriota</taxon>
        <taxon>Terriglobia</taxon>
        <taxon>Terriglobales</taxon>
        <taxon>Acidobacteriaceae</taxon>
        <taxon>Tunturiibacter</taxon>
    </lineage>
</organism>
<keyword evidence="2" id="KW-0732">Signal</keyword>
<evidence type="ECO:0000259" key="3">
    <source>
        <dbReference type="Pfam" id="PF22807"/>
    </source>
</evidence>
<dbReference type="EMBL" id="JACCCV010000002">
    <property type="protein sequence ID" value="NYF53052.1"/>
    <property type="molecule type" value="Genomic_DNA"/>
</dbReference>
<feature type="region of interest" description="Disordered" evidence="1">
    <location>
        <begin position="56"/>
        <end position="76"/>
    </location>
</feature>
<dbReference type="Proteomes" id="UP000534186">
    <property type="component" value="Unassembled WGS sequence"/>
</dbReference>
<dbReference type="AlphaFoldDB" id="A0A7Y9T444"/>
<feature type="domain" description="Pyrroloquinoline quinone-dependent pyranose dehydrogenase beta-propeller" evidence="3">
    <location>
        <begin position="326"/>
        <end position="435"/>
    </location>
</feature>
<gene>
    <name evidence="4" type="ORF">HDF12_003451</name>
</gene>